<evidence type="ECO:0000313" key="6">
    <source>
        <dbReference type="EMBL" id="BAM47881.1"/>
    </source>
</evidence>
<organism evidence="6 7">
    <name type="scientific">Amphibacillus xylanus (strain ATCC 51415 / DSM 6626 / JCM 7361 / LMG 17667 / NBRC 15112 / Ep01)</name>
    <dbReference type="NCBI Taxonomy" id="698758"/>
    <lineage>
        <taxon>Bacteria</taxon>
        <taxon>Bacillati</taxon>
        <taxon>Bacillota</taxon>
        <taxon>Bacilli</taxon>
        <taxon>Bacillales</taxon>
        <taxon>Bacillaceae</taxon>
        <taxon>Amphibacillus</taxon>
    </lineage>
</organism>
<evidence type="ECO:0000256" key="2">
    <source>
        <dbReference type="ARBA" id="ARBA00022729"/>
    </source>
</evidence>
<dbReference type="SUPFAM" id="SSF53474">
    <property type="entry name" value="alpha/beta-Hydrolases"/>
    <property type="match status" value="1"/>
</dbReference>
<dbReference type="GO" id="GO:0052689">
    <property type="term" value="F:carboxylic ester hydrolase activity"/>
    <property type="evidence" value="ECO:0007669"/>
    <property type="project" value="UniProtKB-KW"/>
</dbReference>
<dbReference type="HOGENOM" id="CLU_431920_0_0_9"/>
<dbReference type="InterPro" id="IPR010502">
    <property type="entry name" value="Carb-bd_dom_fam9"/>
</dbReference>
<dbReference type="AlphaFoldDB" id="K0J4X8"/>
<dbReference type="Pfam" id="PF22244">
    <property type="entry name" value="GCE_fung"/>
    <property type="match status" value="1"/>
</dbReference>
<dbReference type="GO" id="GO:0004553">
    <property type="term" value="F:hydrolase activity, hydrolyzing O-glycosyl compounds"/>
    <property type="evidence" value="ECO:0007669"/>
    <property type="project" value="InterPro"/>
</dbReference>
<dbReference type="InterPro" id="IPR054579">
    <property type="entry name" value="GCE-like_dom"/>
</dbReference>
<dbReference type="KEGG" id="axl:AXY_17490"/>
<dbReference type="RefSeq" id="WP_015010472.1">
    <property type="nucleotide sequence ID" value="NC_018704.1"/>
</dbReference>
<gene>
    <name evidence="6" type="ordered locus">AXY_17490</name>
</gene>
<dbReference type="Gene3D" id="2.60.40.1190">
    <property type="match status" value="1"/>
</dbReference>
<dbReference type="InterPro" id="IPR029058">
    <property type="entry name" value="AB_hydrolase_fold"/>
</dbReference>
<dbReference type="EMBL" id="AP012050">
    <property type="protein sequence ID" value="BAM47881.1"/>
    <property type="molecule type" value="Genomic_DNA"/>
</dbReference>
<evidence type="ECO:0000256" key="1">
    <source>
        <dbReference type="ARBA" id="ARBA00022487"/>
    </source>
</evidence>
<proteinExistence type="predicted"/>
<evidence type="ECO:0000256" key="3">
    <source>
        <dbReference type="ARBA" id="ARBA00022801"/>
    </source>
</evidence>
<keyword evidence="2" id="KW-0732">Signal</keyword>
<dbReference type="Proteomes" id="UP000006294">
    <property type="component" value="Chromosome"/>
</dbReference>
<reference evidence="6 7" key="1">
    <citation type="submission" date="2011-01" db="EMBL/GenBank/DDBJ databases">
        <title>Whole genome sequence of Amphibacillus xylinus NBRC 15112.</title>
        <authorList>
            <person name="Nakazawa H."/>
            <person name="Katano Y."/>
            <person name="Nakamura S."/>
            <person name="Sasagawa M."/>
            <person name="Fukada J."/>
            <person name="Arai T."/>
            <person name="Sasakura N."/>
            <person name="Mochizuki D."/>
            <person name="Hosoyama A."/>
            <person name="Harada K."/>
            <person name="Horikawa H."/>
            <person name="Kato Y."/>
            <person name="Harada T."/>
            <person name="Sasaki K."/>
            <person name="Sekiguchi M."/>
            <person name="Hodoyama M."/>
            <person name="Nishiko R."/>
            <person name="Narita H."/>
            <person name="Hanamaki A."/>
            <person name="Hata C."/>
            <person name="Konno Y."/>
            <person name="Niimura Y."/>
            <person name="Yamazaki S."/>
            <person name="Fujita N."/>
        </authorList>
    </citation>
    <scope>NUCLEOTIDE SEQUENCE [LARGE SCALE GENOMIC DNA]</scope>
    <source>
        <strain evidence="7">ATCC 51415 / DSM 6626 / JCM 7361 / LMG 17667 / NBRC 15112 / Ep01</strain>
    </source>
</reference>
<dbReference type="OrthoDB" id="9809261at2"/>
<dbReference type="GO" id="GO:0030246">
    <property type="term" value="F:carbohydrate binding"/>
    <property type="evidence" value="ECO:0007669"/>
    <property type="project" value="InterPro"/>
</dbReference>
<evidence type="ECO:0000259" key="5">
    <source>
        <dbReference type="Pfam" id="PF22244"/>
    </source>
</evidence>
<protein>
    <submittedName>
        <fullName evidence="6">Putative hydrolase</fullName>
    </submittedName>
</protein>
<accession>K0J4X8</accession>
<name>K0J4X8_AMPXN</name>
<keyword evidence="3 6" id="KW-0378">Hydrolase</keyword>
<evidence type="ECO:0000313" key="7">
    <source>
        <dbReference type="Proteomes" id="UP000006294"/>
    </source>
</evidence>
<dbReference type="Gene3D" id="3.40.50.1820">
    <property type="entry name" value="alpha/beta hydrolase"/>
    <property type="match status" value="1"/>
</dbReference>
<dbReference type="SUPFAM" id="SSF49344">
    <property type="entry name" value="CBD9-like"/>
    <property type="match status" value="1"/>
</dbReference>
<dbReference type="STRING" id="698758.AXY_17490"/>
<feature type="domain" description="Carbohydrate-binding" evidence="4">
    <location>
        <begin position="12"/>
        <end position="182"/>
    </location>
</feature>
<feature type="domain" description="4-O-methyl-glucuronoyl methylesterase-like" evidence="5">
    <location>
        <begin position="326"/>
        <end position="584"/>
    </location>
</feature>
<dbReference type="eggNOG" id="COG1073">
    <property type="taxonomic scope" value="Bacteria"/>
</dbReference>
<evidence type="ECO:0000259" key="4">
    <source>
        <dbReference type="Pfam" id="PF06452"/>
    </source>
</evidence>
<keyword evidence="1" id="KW-0719">Serine esterase</keyword>
<keyword evidence="7" id="KW-1185">Reference proteome</keyword>
<dbReference type="Pfam" id="PF06452">
    <property type="entry name" value="CBM9_1"/>
    <property type="match status" value="1"/>
</dbReference>
<sequence length="633" mass="70808">MEAIYGLPKMSGEIDQLWDTVPKMCVTSSGDVTSTTGSVRAMWDDHAIYFLVEVNDAILNAESPTPYFQDSIEIFIDEFNDKAIRYEEDDLHFRINYKNEKTVDSGNITRLYSRSILTETGYIIEARIGLSEKPKNEQVIGFDLQINDADATGKRVATLSLFDQTGQAYAMPKLFGELKLVGKEPGEKTSINRYDLLAYLDYAKSLNQAVYINGESLNVKIDAAEKLLASHEFSQTEIDQALVKLKETVASLRRTNQYTEPHRLPKLDQLPDIFTFGDGAKVNTEADWWQRAEEIRDMYQFYMYGYMPDTSKEKVGFERTDSGMIIKISVQDKETSFPVIVTLPGDQSKFKAPFPVIITNGGLDLAFDEETMSFVRPKELPKEDLVNQRGYAVITIKPANVAADNASRTGAFFDLYPYSEVDNDVGTLIAWAWGAGKVIDALELNAFPEINPKQVGITGFSRFGKAALVAGALDHRFALVNPHASGLGGMTLFRSSYNGKVYPWGVAGPGEEIGSLQSSALNHWFTSVFLGFESIDQLPFDQHQLAALVAPRGLIITCGYADYHTNPEGMYDSLLEAKKVYQLLNAEENIGIAYRPGAHSIEFEDIERVLDFGDQLFRQIKPAKDFSIDKYDK</sequence>
<dbReference type="GO" id="GO:0016052">
    <property type="term" value="P:carbohydrate catabolic process"/>
    <property type="evidence" value="ECO:0007669"/>
    <property type="project" value="InterPro"/>
</dbReference>